<evidence type="ECO:0000256" key="1">
    <source>
        <dbReference type="ARBA" id="ARBA00004365"/>
    </source>
</evidence>
<name>A0A562Q9Y5_9PSED</name>
<comment type="caution">
    <text evidence="7">The sequence shown here is derived from an EMBL/GenBank/DDBJ whole genome shotgun (WGS) entry which is preliminary data.</text>
</comment>
<dbReference type="RefSeq" id="WP_145142842.1">
    <property type="nucleotide sequence ID" value="NZ_VLKY01000008.1"/>
</dbReference>
<dbReference type="PANTHER" id="PTHR42792:SF1">
    <property type="entry name" value="FLAGELLAR HOOK-ASSOCIATED PROTEIN 3"/>
    <property type="match status" value="1"/>
</dbReference>
<dbReference type="InterPro" id="IPR013384">
    <property type="entry name" value="Flagell_FlgL"/>
</dbReference>
<proteinExistence type="inferred from homology"/>
<dbReference type="GO" id="GO:0071973">
    <property type="term" value="P:bacterial-type flagellum-dependent cell motility"/>
    <property type="evidence" value="ECO:0007669"/>
    <property type="project" value="InterPro"/>
</dbReference>
<keyword evidence="4" id="KW-0964">Secreted</keyword>
<protein>
    <submittedName>
        <fullName evidence="7">Flagellar hook-associated protein 3 FlgL</fullName>
    </submittedName>
</protein>
<dbReference type="EMBL" id="VLKY01000008">
    <property type="protein sequence ID" value="TWI53572.1"/>
    <property type="molecule type" value="Genomic_DNA"/>
</dbReference>
<accession>A0A562Q9Y5</accession>
<dbReference type="Gene3D" id="1.20.1330.10">
    <property type="entry name" value="f41 fragment of flagellin, N-terminal domain"/>
    <property type="match status" value="2"/>
</dbReference>
<evidence type="ECO:0000256" key="3">
    <source>
        <dbReference type="ARBA" id="ARBA00005709"/>
    </source>
</evidence>
<dbReference type="GO" id="GO:0005576">
    <property type="term" value="C:extracellular region"/>
    <property type="evidence" value="ECO:0007669"/>
    <property type="project" value="UniProtKB-SubCell"/>
</dbReference>
<dbReference type="GO" id="GO:0009424">
    <property type="term" value="C:bacterial-type flagellum hook"/>
    <property type="evidence" value="ECO:0007669"/>
    <property type="project" value="InterPro"/>
</dbReference>
<dbReference type="Proteomes" id="UP000316905">
    <property type="component" value="Unassembled WGS sequence"/>
</dbReference>
<dbReference type="InterPro" id="IPR001492">
    <property type="entry name" value="Flagellin"/>
</dbReference>
<dbReference type="Pfam" id="PF00669">
    <property type="entry name" value="Flagellin_N"/>
    <property type="match status" value="1"/>
</dbReference>
<dbReference type="PANTHER" id="PTHR42792">
    <property type="entry name" value="FLAGELLIN"/>
    <property type="match status" value="1"/>
</dbReference>
<dbReference type="OrthoDB" id="9768249at2"/>
<keyword evidence="5" id="KW-0975">Bacterial flagellum</keyword>
<dbReference type="NCBIfam" id="TIGR02550">
    <property type="entry name" value="flagell_flgL"/>
    <property type="match status" value="1"/>
</dbReference>
<sequence>MRISSLQAYNSGVSGIQRTYSNAARTQEEISNGKKILTPADDPVAAVRLLQLDQEQAALKQYSDNLTAAKNSLTQEESVLDSIGNVVDRVRELTVQAGNGALSKTDRQAIASELKEREEELLGLMNTKNARGEYLFGGFQGKTQPYVRNTDGSYAYVGDEGQRSVQIAGSTKIAITDNGKNIFDNVSNAARLQTSSQSVSGSTLSIGKAIVTDEVSYGTFLQNNPSGAVEIVFDTAEQDVFRVYAYPSDASSTPIYEGRMDEDPQGGDQVVFGGMSFYLDGQAAATPKAVGERFTVMPTRQAVNVQSSSTALDGIVVEDLGAWQSATGGAAAALSVSNVTGNSFDMTLSPSGEVQTVSGSFPQVVSAFGLKMRFDAVPADGASYDLSGQASTEKQSILTSIASLRKVLEDAPDAPQGNIAVRDSVASALTNLASGQDSILKARGQIGGRLNVIEATETSNEDLGLINKTVRSGLEDLDYAEALSRLSLQSVVLEAAQQSYVKISSLSLFSKM</sequence>
<dbReference type="InterPro" id="IPR001029">
    <property type="entry name" value="Flagellin_N"/>
</dbReference>
<evidence type="ECO:0000313" key="8">
    <source>
        <dbReference type="Proteomes" id="UP000316905"/>
    </source>
</evidence>
<organism evidence="7 8">
    <name type="scientific">Pseudomonas duriflava</name>
    <dbReference type="NCBI Taxonomy" id="459528"/>
    <lineage>
        <taxon>Bacteria</taxon>
        <taxon>Pseudomonadati</taxon>
        <taxon>Pseudomonadota</taxon>
        <taxon>Gammaproteobacteria</taxon>
        <taxon>Pseudomonadales</taxon>
        <taxon>Pseudomonadaceae</taxon>
        <taxon>Pseudomonas</taxon>
    </lineage>
</organism>
<reference evidence="7 8" key="1">
    <citation type="journal article" date="2015" name="Stand. Genomic Sci.">
        <title>Genomic Encyclopedia of Bacterial and Archaeal Type Strains, Phase III: the genomes of soil and plant-associated and newly described type strains.</title>
        <authorList>
            <person name="Whitman W.B."/>
            <person name="Woyke T."/>
            <person name="Klenk H.P."/>
            <person name="Zhou Y."/>
            <person name="Lilburn T.G."/>
            <person name="Beck B.J."/>
            <person name="De Vos P."/>
            <person name="Vandamme P."/>
            <person name="Eisen J.A."/>
            <person name="Garrity G."/>
            <person name="Hugenholtz P."/>
            <person name="Kyrpides N.C."/>
        </authorList>
    </citation>
    <scope>NUCLEOTIDE SEQUENCE [LARGE SCALE GENOMIC DNA]</scope>
    <source>
        <strain evidence="7 8">CGMCC 1.6858</strain>
    </source>
</reference>
<comment type="subcellular location">
    <subcellularLocation>
        <location evidence="1">Bacterial flagellum</location>
    </subcellularLocation>
    <subcellularLocation>
        <location evidence="2">Secreted</location>
    </subcellularLocation>
</comment>
<feature type="domain" description="Flagellin N-terminal" evidence="6">
    <location>
        <begin position="3"/>
        <end position="138"/>
    </location>
</feature>
<dbReference type="SUPFAM" id="SSF64518">
    <property type="entry name" value="Phase 1 flagellin"/>
    <property type="match status" value="1"/>
</dbReference>
<keyword evidence="7" id="KW-0966">Cell projection</keyword>
<evidence type="ECO:0000256" key="5">
    <source>
        <dbReference type="ARBA" id="ARBA00023143"/>
    </source>
</evidence>
<evidence type="ECO:0000313" key="7">
    <source>
        <dbReference type="EMBL" id="TWI53572.1"/>
    </source>
</evidence>
<evidence type="ECO:0000256" key="2">
    <source>
        <dbReference type="ARBA" id="ARBA00004613"/>
    </source>
</evidence>
<evidence type="ECO:0000259" key="6">
    <source>
        <dbReference type="Pfam" id="PF00669"/>
    </source>
</evidence>
<keyword evidence="7" id="KW-0969">Cilium</keyword>
<comment type="similarity">
    <text evidence="3">Belongs to the bacterial flagellin family.</text>
</comment>
<dbReference type="GO" id="GO:0005198">
    <property type="term" value="F:structural molecule activity"/>
    <property type="evidence" value="ECO:0007669"/>
    <property type="project" value="InterPro"/>
</dbReference>
<gene>
    <name evidence="7" type="ORF">IQ22_02791</name>
</gene>
<keyword evidence="7" id="KW-0282">Flagellum</keyword>
<keyword evidence="8" id="KW-1185">Reference proteome</keyword>
<evidence type="ECO:0000256" key="4">
    <source>
        <dbReference type="ARBA" id="ARBA00022525"/>
    </source>
</evidence>
<dbReference type="AlphaFoldDB" id="A0A562Q9Y5"/>